<dbReference type="InterPro" id="IPR029510">
    <property type="entry name" value="Ald_DH_CS_GLU"/>
</dbReference>
<comment type="caution">
    <text evidence="6">The sequence shown here is derived from an EMBL/GenBank/DDBJ whole genome shotgun (WGS) entry which is preliminary data.</text>
</comment>
<dbReference type="GO" id="GO:0004777">
    <property type="term" value="F:succinate-semialdehyde dehydrogenase (NAD+) activity"/>
    <property type="evidence" value="ECO:0007669"/>
    <property type="project" value="TreeGrafter"/>
</dbReference>
<gene>
    <name evidence="6" type="ORF">ADL12_23845</name>
</gene>
<evidence type="ECO:0000259" key="5">
    <source>
        <dbReference type="Pfam" id="PF00171"/>
    </source>
</evidence>
<feature type="domain" description="Aldehyde dehydrogenase" evidence="5">
    <location>
        <begin position="17"/>
        <end position="490"/>
    </location>
</feature>
<dbReference type="PANTHER" id="PTHR43353">
    <property type="entry name" value="SUCCINATE-SEMIALDEHYDE DEHYDROGENASE, MITOCHONDRIAL"/>
    <property type="match status" value="1"/>
</dbReference>
<dbReference type="SUPFAM" id="SSF53720">
    <property type="entry name" value="ALDH-like"/>
    <property type="match status" value="1"/>
</dbReference>
<feature type="active site" evidence="3">
    <location>
        <position position="267"/>
    </location>
</feature>
<dbReference type="PROSITE" id="PS00687">
    <property type="entry name" value="ALDEHYDE_DEHYDR_GLU"/>
    <property type="match status" value="1"/>
</dbReference>
<dbReference type="Proteomes" id="UP000053923">
    <property type="component" value="Unassembled WGS sequence"/>
</dbReference>
<evidence type="ECO:0000256" key="1">
    <source>
        <dbReference type="ARBA" id="ARBA00009986"/>
    </source>
</evidence>
<dbReference type="InterPro" id="IPR015590">
    <property type="entry name" value="Aldehyde_DH_dom"/>
</dbReference>
<dbReference type="Gene3D" id="3.40.605.10">
    <property type="entry name" value="Aldehyde Dehydrogenase, Chain A, domain 1"/>
    <property type="match status" value="1"/>
</dbReference>
<dbReference type="FunFam" id="3.40.605.10:FF:000007">
    <property type="entry name" value="NAD/NADP-dependent betaine aldehyde dehydrogenase"/>
    <property type="match status" value="1"/>
</dbReference>
<proteinExistence type="inferred from homology"/>
<dbReference type="PANTHER" id="PTHR43353:SF5">
    <property type="entry name" value="SUCCINATE-SEMIALDEHYDE DEHYDROGENASE, MITOCHONDRIAL"/>
    <property type="match status" value="1"/>
</dbReference>
<dbReference type="Pfam" id="PF00171">
    <property type="entry name" value="Aldedh"/>
    <property type="match status" value="1"/>
</dbReference>
<reference evidence="7" key="1">
    <citation type="submission" date="2015-10" db="EMBL/GenBank/DDBJ databases">
        <authorList>
            <person name="Ju K.-S."/>
            <person name="Doroghazi J.R."/>
            <person name="Metcalf W.W."/>
        </authorList>
    </citation>
    <scope>NUCLEOTIDE SEQUENCE [LARGE SCALE GENOMIC DNA]</scope>
    <source>
        <strain evidence="7">NRRL 3151</strain>
    </source>
</reference>
<name>A0A101JSB2_9ACTN</name>
<accession>A0A101JSB2</accession>
<dbReference type="EMBL" id="LLZG01000231">
    <property type="protein sequence ID" value="KUL32218.1"/>
    <property type="molecule type" value="Genomic_DNA"/>
</dbReference>
<evidence type="ECO:0000256" key="3">
    <source>
        <dbReference type="PROSITE-ProRule" id="PRU10007"/>
    </source>
</evidence>
<evidence type="ECO:0000256" key="2">
    <source>
        <dbReference type="ARBA" id="ARBA00023002"/>
    </source>
</evidence>
<dbReference type="InterPro" id="IPR016163">
    <property type="entry name" value="Ald_DH_C"/>
</dbReference>
<organism evidence="6 7">
    <name type="scientific">Streptomyces regalis</name>
    <dbReference type="NCBI Taxonomy" id="68262"/>
    <lineage>
        <taxon>Bacteria</taxon>
        <taxon>Bacillati</taxon>
        <taxon>Actinomycetota</taxon>
        <taxon>Actinomycetes</taxon>
        <taxon>Kitasatosporales</taxon>
        <taxon>Streptomycetaceae</taxon>
        <taxon>Streptomyces</taxon>
    </lineage>
</organism>
<dbReference type="InterPro" id="IPR050740">
    <property type="entry name" value="Aldehyde_DH_Superfamily"/>
</dbReference>
<dbReference type="InterPro" id="IPR016162">
    <property type="entry name" value="Ald_DH_N"/>
</dbReference>
<evidence type="ECO:0000256" key="4">
    <source>
        <dbReference type="RuleBase" id="RU003345"/>
    </source>
</evidence>
<dbReference type="CDD" id="cd07103">
    <property type="entry name" value="ALDH_F5_SSADH_GabD"/>
    <property type="match status" value="1"/>
</dbReference>
<protein>
    <submittedName>
        <fullName evidence="6">Succinate-semialdehyde dehydrogenase</fullName>
    </submittedName>
</protein>
<dbReference type="RefSeq" id="WP_062704925.1">
    <property type="nucleotide sequence ID" value="NZ_LLZG01000231.1"/>
</dbReference>
<evidence type="ECO:0000313" key="6">
    <source>
        <dbReference type="EMBL" id="KUL32218.1"/>
    </source>
</evidence>
<keyword evidence="7" id="KW-1185">Reference proteome</keyword>
<sequence length="496" mass="52190">MTVVRDVPKQLFIGGRWLDAESGRTLPVDNPATGEELCQVADASPADGRRAVEAAVAAQAAWAATAPRVRSEILRRAYDIIIARTEDLALLMTLEMGKPLAEARAEVAYAAEFFRWFSEEAVRIDGGMMTAPDGKNRLLVTRQPVGPCLLITPWNFPLAMGTRKIGPAIAAGCTIVLKPAPQTPLASLALAEILTEAGLPAGVLNIVTTTDAAGVVEPLLRGERSEMGVPPAGGWGKIRKLSFTGSTQVGRILLAQCADTVIRTSMELGGNAPLIVFDDADLDVAIEGTMVAKMRNMGESCCAANRIFVHTSVAEEFASRLAARMAALKVGPGTEPGTDVGPLIDIAGRSKAHDLVRDAVKRGATVLTGGELPEGPGCFYPPTVLTGIAPESAIIDTEIFGPVAAIRTFETEDEAVAAANDTEFGLATYLFTQNLDRALRVSERLESGMIGLNTGLVSNPAAPFGGVKQSGLGREGGRVGIDEFLEYKYIAVPVGA</sequence>
<dbReference type="InterPro" id="IPR016161">
    <property type="entry name" value="Ald_DH/histidinol_DH"/>
</dbReference>
<dbReference type="GO" id="GO:0009450">
    <property type="term" value="P:gamma-aminobutyric acid catabolic process"/>
    <property type="evidence" value="ECO:0007669"/>
    <property type="project" value="TreeGrafter"/>
</dbReference>
<dbReference type="OrthoDB" id="6882680at2"/>
<dbReference type="FunFam" id="3.40.309.10:FF:000004">
    <property type="entry name" value="Succinate-semialdehyde dehydrogenase I"/>
    <property type="match status" value="1"/>
</dbReference>
<keyword evidence="2 4" id="KW-0560">Oxidoreductase</keyword>
<comment type="similarity">
    <text evidence="1 4">Belongs to the aldehyde dehydrogenase family.</text>
</comment>
<dbReference type="AlphaFoldDB" id="A0A101JSB2"/>
<evidence type="ECO:0000313" key="7">
    <source>
        <dbReference type="Proteomes" id="UP000053923"/>
    </source>
</evidence>
<dbReference type="Gene3D" id="3.40.309.10">
    <property type="entry name" value="Aldehyde Dehydrogenase, Chain A, domain 2"/>
    <property type="match status" value="1"/>
</dbReference>